<reference evidence="7 8" key="1">
    <citation type="submission" date="2023-08" db="EMBL/GenBank/DDBJ databases">
        <authorList>
            <person name="Roldan D.M."/>
            <person name="Menes R.J."/>
        </authorList>
    </citation>
    <scope>NUCLEOTIDE SEQUENCE [LARGE SCALE GENOMIC DNA]</scope>
    <source>
        <strain evidence="7 8">CCM 2812</strain>
    </source>
</reference>
<dbReference type="SUPFAM" id="SSF46689">
    <property type="entry name" value="Homeodomain-like"/>
    <property type="match status" value="1"/>
</dbReference>
<evidence type="ECO:0000313" key="8">
    <source>
        <dbReference type="Proteomes" id="UP001235760"/>
    </source>
</evidence>
<dbReference type="PANTHER" id="PTHR30055:SF234">
    <property type="entry name" value="HTH-TYPE TRANSCRIPTIONAL REGULATOR BETI"/>
    <property type="match status" value="1"/>
</dbReference>
<dbReference type="EMBL" id="JAUZEE010000001">
    <property type="protein sequence ID" value="MDP4299207.1"/>
    <property type="molecule type" value="Genomic_DNA"/>
</dbReference>
<dbReference type="RefSeq" id="WP_305747771.1">
    <property type="nucleotide sequence ID" value="NZ_JAUZEE010000001.1"/>
</dbReference>
<comment type="caution">
    <text evidence="7">The sequence shown here is derived from an EMBL/GenBank/DDBJ whole genome shotgun (WGS) entry which is preliminary data.</text>
</comment>
<keyword evidence="2" id="KW-0805">Transcription regulation</keyword>
<protein>
    <submittedName>
        <fullName evidence="7">TetR/AcrR family transcriptional regulator</fullName>
    </submittedName>
</protein>
<dbReference type="Gene3D" id="1.10.10.60">
    <property type="entry name" value="Homeodomain-like"/>
    <property type="match status" value="1"/>
</dbReference>
<keyword evidence="3 5" id="KW-0238">DNA-binding</keyword>
<gene>
    <name evidence="7" type="ORF">Q8X39_01030</name>
</gene>
<dbReference type="PROSITE" id="PS50977">
    <property type="entry name" value="HTH_TETR_2"/>
    <property type="match status" value="1"/>
</dbReference>
<dbReference type="PROSITE" id="PS01081">
    <property type="entry name" value="HTH_TETR_1"/>
    <property type="match status" value="1"/>
</dbReference>
<keyword evidence="1" id="KW-0678">Repressor</keyword>
<dbReference type="Gene3D" id="1.10.357.10">
    <property type="entry name" value="Tetracycline Repressor, domain 2"/>
    <property type="match status" value="1"/>
</dbReference>
<evidence type="ECO:0000256" key="3">
    <source>
        <dbReference type="ARBA" id="ARBA00023125"/>
    </source>
</evidence>
<dbReference type="Pfam" id="PF17932">
    <property type="entry name" value="TetR_C_24"/>
    <property type="match status" value="1"/>
</dbReference>
<sequence>MPRGRSATYADQHEAILAHAAELFAARGYPGTSMNEVATACGLTKPALYHYVRDKEALLLQICQQHIARLQALVASVQAQGLVGEAHLRALILAFVRAYADAQGEHRVLTEDVRFLGEAEREVVLDGQRRVVAAFADAVAQVRPALATAALHKPLTMLLFGMINWMFTWLHPDGPLTHDDMAPVVADLFVGGLQALQTPALQALQP</sequence>
<evidence type="ECO:0000313" key="7">
    <source>
        <dbReference type="EMBL" id="MDP4299207.1"/>
    </source>
</evidence>
<accession>A0ABT9FYV1</accession>
<name>A0ABT9FYV1_LEPDI</name>
<dbReference type="InterPro" id="IPR050109">
    <property type="entry name" value="HTH-type_TetR-like_transc_reg"/>
</dbReference>
<dbReference type="InterPro" id="IPR001647">
    <property type="entry name" value="HTH_TetR"/>
</dbReference>
<evidence type="ECO:0000256" key="1">
    <source>
        <dbReference type="ARBA" id="ARBA00022491"/>
    </source>
</evidence>
<dbReference type="PANTHER" id="PTHR30055">
    <property type="entry name" value="HTH-TYPE TRANSCRIPTIONAL REGULATOR RUTR"/>
    <property type="match status" value="1"/>
</dbReference>
<dbReference type="Proteomes" id="UP001235760">
    <property type="component" value="Unassembled WGS sequence"/>
</dbReference>
<dbReference type="InterPro" id="IPR023772">
    <property type="entry name" value="DNA-bd_HTH_TetR-type_CS"/>
</dbReference>
<organism evidence="7 8">
    <name type="scientific">Leptothrix discophora</name>
    <dbReference type="NCBI Taxonomy" id="89"/>
    <lineage>
        <taxon>Bacteria</taxon>
        <taxon>Pseudomonadati</taxon>
        <taxon>Pseudomonadota</taxon>
        <taxon>Betaproteobacteria</taxon>
        <taxon>Burkholderiales</taxon>
        <taxon>Sphaerotilaceae</taxon>
        <taxon>Leptothrix</taxon>
    </lineage>
</organism>
<proteinExistence type="predicted"/>
<evidence type="ECO:0000256" key="4">
    <source>
        <dbReference type="ARBA" id="ARBA00023163"/>
    </source>
</evidence>
<keyword evidence="8" id="KW-1185">Reference proteome</keyword>
<dbReference type="InterPro" id="IPR036271">
    <property type="entry name" value="Tet_transcr_reg_TetR-rel_C_sf"/>
</dbReference>
<dbReference type="InterPro" id="IPR041490">
    <property type="entry name" value="KstR2_TetR_C"/>
</dbReference>
<dbReference type="InterPro" id="IPR009057">
    <property type="entry name" value="Homeodomain-like_sf"/>
</dbReference>
<dbReference type="PRINTS" id="PR00455">
    <property type="entry name" value="HTHTETR"/>
</dbReference>
<evidence type="ECO:0000256" key="2">
    <source>
        <dbReference type="ARBA" id="ARBA00023015"/>
    </source>
</evidence>
<keyword evidence="4" id="KW-0804">Transcription</keyword>
<evidence type="ECO:0000259" key="6">
    <source>
        <dbReference type="PROSITE" id="PS50977"/>
    </source>
</evidence>
<feature type="domain" description="HTH tetR-type" evidence="6">
    <location>
        <begin position="10"/>
        <end position="70"/>
    </location>
</feature>
<dbReference type="Pfam" id="PF00440">
    <property type="entry name" value="TetR_N"/>
    <property type="match status" value="1"/>
</dbReference>
<feature type="DNA-binding region" description="H-T-H motif" evidence="5">
    <location>
        <begin position="33"/>
        <end position="52"/>
    </location>
</feature>
<dbReference type="SUPFAM" id="SSF48498">
    <property type="entry name" value="Tetracyclin repressor-like, C-terminal domain"/>
    <property type="match status" value="1"/>
</dbReference>
<evidence type="ECO:0000256" key="5">
    <source>
        <dbReference type="PROSITE-ProRule" id="PRU00335"/>
    </source>
</evidence>